<dbReference type="CDD" id="cd15902">
    <property type="entry name" value="EFh_HEF"/>
    <property type="match status" value="1"/>
</dbReference>
<evidence type="ECO:0000313" key="3">
    <source>
        <dbReference type="EnsemblMetazoa" id="XP_030831627"/>
    </source>
</evidence>
<organism evidence="3 4">
    <name type="scientific">Strongylocentrotus purpuratus</name>
    <name type="common">Purple sea urchin</name>
    <dbReference type="NCBI Taxonomy" id="7668"/>
    <lineage>
        <taxon>Eukaryota</taxon>
        <taxon>Metazoa</taxon>
        <taxon>Echinodermata</taxon>
        <taxon>Eleutherozoa</taxon>
        <taxon>Echinozoa</taxon>
        <taxon>Echinoidea</taxon>
        <taxon>Euechinoidea</taxon>
        <taxon>Echinacea</taxon>
        <taxon>Camarodonta</taxon>
        <taxon>Echinidea</taxon>
        <taxon>Strongylocentrotidae</taxon>
        <taxon>Strongylocentrotus</taxon>
    </lineage>
</organism>
<dbReference type="Pfam" id="PF13202">
    <property type="entry name" value="EF-hand_5"/>
    <property type="match status" value="1"/>
</dbReference>
<evidence type="ECO:0000256" key="1">
    <source>
        <dbReference type="ARBA" id="ARBA00022837"/>
    </source>
</evidence>
<dbReference type="Proteomes" id="UP000007110">
    <property type="component" value="Unassembled WGS sequence"/>
</dbReference>
<dbReference type="PROSITE" id="PS50222">
    <property type="entry name" value="EF_HAND_2"/>
    <property type="match status" value="5"/>
</dbReference>
<reference evidence="3" key="2">
    <citation type="submission" date="2021-01" db="UniProtKB">
        <authorList>
            <consortium name="EnsemblMetazoa"/>
        </authorList>
    </citation>
    <scope>IDENTIFICATION</scope>
</reference>
<dbReference type="Gene3D" id="1.10.238.10">
    <property type="entry name" value="EF-hand"/>
    <property type="match status" value="2"/>
</dbReference>
<dbReference type="PROSITE" id="PS00018">
    <property type="entry name" value="EF_HAND_1"/>
    <property type="match status" value="5"/>
</dbReference>
<keyword evidence="1" id="KW-0106">Calcium</keyword>
<dbReference type="PANTHER" id="PTHR19972:SF10">
    <property type="entry name" value="CALBINDIN-32"/>
    <property type="match status" value="1"/>
</dbReference>
<reference evidence="4" key="1">
    <citation type="submission" date="2015-02" db="EMBL/GenBank/DDBJ databases">
        <title>Genome sequencing for Strongylocentrotus purpuratus.</title>
        <authorList>
            <person name="Murali S."/>
            <person name="Liu Y."/>
            <person name="Vee V."/>
            <person name="English A."/>
            <person name="Wang M."/>
            <person name="Skinner E."/>
            <person name="Han Y."/>
            <person name="Muzny D.M."/>
            <person name="Worley K.C."/>
            <person name="Gibbs R.A."/>
        </authorList>
    </citation>
    <scope>NUCLEOTIDE SEQUENCE</scope>
</reference>
<evidence type="ECO:0000313" key="4">
    <source>
        <dbReference type="Proteomes" id="UP000007110"/>
    </source>
</evidence>
<dbReference type="GO" id="GO:0005509">
    <property type="term" value="F:calcium ion binding"/>
    <property type="evidence" value="ECO:0007669"/>
    <property type="project" value="InterPro"/>
</dbReference>
<dbReference type="EnsemblMetazoa" id="XM_030975767">
    <property type="protein sequence ID" value="XP_030831627"/>
    <property type="gene ID" value="LOC576079"/>
</dbReference>
<evidence type="ECO:0000259" key="2">
    <source>
        <dbReference type="PROSITE" id="PS50222"/>
    </source>
</evidence>
<dbReference type="SMART" id="SM00054">
    <property type="entry name" value="EFh"/>
    <property type="match status" value="5"/>
</dbReference>
<dbReference type="GeneID" id="576079"/>
<dbReference type="InterPro" id="IPR002048">
    <property type="entry name" value="EF_hand_dom"/>
</dbReference>
<name>A0A7M7N5M9_STRPU</name>
<dbReference type="SUPFAM" id="SSF47473">
    <property type="entry name" value="EF-hand"/>
    <property type="match status" value="1"/>
</dbReference>
<feature type="domain" description="EF-hand" evidence="2">
    <location>
        <begin position="173"/>
        <end position="208"/>
    </location>
</feature>
<dbReference type="Pfam" id="PF13499">
    <property type="entry name" value="EF-hand_7"/>
    <property type="match status" value="2"/>
</dbReference>
<dbReference type="RefSeq" id="XP_030831627.1">
    <property type="nucleotide sequence ID" value="XM_030975767.1"/>
</dbReference>
<dbReference type="InterPro" id="IPR018247">
    <property type="entry name" value="EF_Hand_1_Ca_BS"/>
</dbReference>
<feature type="domain" description="EF-hand" evidence="2">
    <location>
        <begin position="1"/>
        <end position="28"/>
    </location>
</feature>
<sequence length="212" mass="24735">MMARYDQNKDGKIEMRELAEILPPEESFLVLFRSQQPLSSIEFMEIWRRFDSDSSGFIEVNELKSFMKHLITKNQLGDISDDKLDEYAKSILKLFDANNDGKLELKEMAKLLPTKENFLKQFQGQKTLTRSEFERVFSYYDKDKNGTIEGDELNGFLKDLMEHEGNEELNMTELEKCCGMLLKVCDKNGDGIIQKTELEMFIRPSDCQEPQE</sequence>
<feature type="domain" description="EF-hand" evidence="2">
    <location>
        <begin position="83"/>
        <end position="118"/>
    </location>
</feature>
<dbReference type="InterPro" id="IPR051001">
    <property type="entry name" value="Calbindin_Ca-bind"/>
</dbReference>
<proteinExistence type="predicted"/>
<accession>A0A7M7N5M9</accession>
<keyword evidence="4" id="KW-1185">Reference proteome</keyword>
<dbReference type="PANTHER" id="PTHR19972">
    <property type="entry name" value="CALBINDIN"/>
    <property type="match status" value="1"/>
</dbReference>
<protein>
    <recommendedName>
        <fullName evidence="2">EF-hand domain-containing protein</fullName>
    </recommendedName>
</protein>
<feature type="domain" description="EF-hand" evidence="2">
    <location>
        <begin position="38"/>
        <end position="73"/>
    </location>
</feature>
<dbReference type="AlphaFoldDB" id="A0A7M7N5M9"/>
<feature type="domain" description="EF-hand" evidence="2">
    <location>
        <begin position="128"/>
        <end position="163"/>
    </location>
</feature>
<dbReference type="InterPro" id="IPR011992">
    <property type="entry name" value="EF-hand-dom_pair"/>
</dbReference>